<comment type="caution">
    <text evidence="5">The sequence shown here is derived from an EMBL/GenBank/DDBJ whole genome shotgun (WGS) entry which is preliminary data.</text>
</comment>
<evidence type="ECO:0000256" key="3">
    <source>
        <dbReference type="SAM" id="Coils"/>
    </source>
</evidence>
<evidence type="ECO:0000313" key="5">
    <source>
        <dbReference type="EMBL" id="KAK2185400.1"/>
    </source>
</evidence>
<name>A0AAD9NZM0_RIDPI</name>
<evidence type="ECO:0000256" key="4">
    <source>
        <dbReference type="SAM" id="MobiDB-lite"/>
    </source>
</evidence>
<dbReference type="GO" id="GO:0070840">
    <property type="term" value="F:dynein complex binding"/>
    <property type="evidence" value="ECO:0007669"/>
    <property type="project" value="InterPro"/>
</dbReference>
<dbReference type="Gene3D" id="1.10.287.1490">
    <property type="match status" value="1"/>
</dbReference>
<dbReference type="AlphaFoldDB" id="A0AAD9NZM0"/>
<dbReference type="SUPFAM" id="SSF58100">
    <property type="entry name" value="Bacterial hemolysins"/>
    <property type="match status" value="1"/>
</dbReference>
<dbReference type="GO" id="GO:0072393">
    <property type="term" value="P:microtubule anchoring at microtubule organizing center"/>
    <property type="evidence" value="ECO:0007669"/>
    <property type="project" value="TreeGrafter"/>
</dbReference>
<evidence type="ECO:0000256" key="2">
    <source>
        <dbReference type="ARBA" id="ARBA00023054"/>
    </source>
</evidence>
<organism evidence="5 6">
    <name type="scientific">Ridgeia piscesae</name>
    <name type="common">Tubeworm</name>
    <dbReference type="NCBI Taxonomy" id="27915"/>
    <lineage>
        <taxon>Eukaryota</taxon>
        <taxon>Metazoa</taxon>
        <taxon>Spiralia</taxon>
        <taxon>Lophotrochozoa</taxon>
        <taxon>Annelida</taxon>
        <taxon>Polychaeta</taxon>
        <taxon>Sedentaria</taxon>
        <taxon>Canalipalpata</taxon>
        <taxon>Sabellida</taxon>
        <taxon>Siboglinidae</taxon>
        <taxon>Ridgeia</taxon>
    </lineage>
</organism>
<keyword evidence="2 3" id="KW-0175">Coiled coil</keyword>
<comment type="similarity">
    <text evidence="1">Belongs to the BicD family.</text>
</comment>
<protein>
    <recommendedName>
        <fullName evidence="7">Protein bicaudal D</fullName>
    </recommendedName>
</protein>
<feature type="coiled-coil region" evidence="3">
    <location>
        <begin position="1"/>
        <end position="112"/>
    </location>
</feature>
<dbReference type="GO" id="GO:0008093">
    <property type="term" value="F:cytoskeletal anchor activity"/>
    <property type="evidence" value="ECO:0007669"/>
    <property type="project" value="InterPro"/>
</dbReference>
<dbReference type="InterPro" id="IPR018477">
    <property type="entry name" value="BICD"/>
</dbReference>
<feature type="compositionally biased region" description="Basic and acidic residues" evidence="4">
    <location>
        <begin position="378"/>
        <end position="417"/>
    </location>
</feature>
<dbReference type="Proteomes" id="UP001209878">
    <property type="component" value="Unassembled WGS sequence"/>
</dbReference>
<dbReference type="GO" id="GO:0005829">
    <property type="term" value="C:cytosol"/>
    <property type="evidence" value="ECO:0007669"/>
    <property type="project" value="TreeGrafter"/>
</dbReference>
<dbReference type="GO" id="GO:0070507">
    <property type="term" value="P:regulation of microtubule cytoskeleton organization"/>
    <property type="evidence" value="ECO:0007669"/>
    <property type="project" value="TreeGrafter"/>
</dbReference>
<feature type="coiled-coil region" evidence="3">
    <location>
        <begin position="507"/>
        <end position="576"/>
    </location>
</feature>
<dbReference type="GO" id="GO:0034452">
    <property type="term" value="F:dynactin binding"/>
    <property type="evidence" value="ECO:0007669"/>
    <property type="project" value="TreeGrafter"/>
</dbReference>
<dbReference type="PANTHER" id="PTHR31233">
    <property type="entry name" value="BICAUDAL D FAMILY MEMBER"/>
    <property type="match status" value="1"/>
</dbReference>
<evidence type="ECO:0008006" key="7">
    <source>
        <dbReference type="Google" id="ProtNLM"/>
    </source>
</evidence>
<reference evidence="5" key="1">
    <citation type="journal article" date="2023" name="Mol. Biol. Evol.">
        <title>Third-Generation Sequencing Reveals the Adaptive Role of the Epigenome in Three Deep-Sea Polychaetes.</title>
        <authorList>
            <person name="Perez M."/>
            <person name="Aroh O."/>
            <person name="Sun Y."/>
            <person name="Lan Y."/>
            <person name="Juniper S.K."/>
            <person name="Young C.R."/>
            <person name="Angers B."/>
            <person name="Qian P.Y."/>
        </authorList>
    </citation>
    <scope>NUCLEOTIDE SEQUENCE</scope>
    <source>
        <strain evidence="5">R07B-5</strain>
    </source>
</reference>
<dbReference type="GO" id="GO:0005794">
    <property type="term" value="C:Golgi apparatus"/>
    <property type="evidence" value="ECO:0007669"/>
    <property type="project" value="TreeGrafter"/>
</dbReference>
<keyword evidence="6" id="KW-1185">Reference proteome</keyword>
<dbReference type="Pfam" id="PF09730">
    <property type="entry name" value="BicD"/>
    <property type="match status" value="2"/>
</dbReference>
<dbReference type="PANTHER" id="PTHR31233:SF6">
    <property type="entry name" value="PROTEIN BICAUDAL D"/>
    <property type="match status" value="1"/>
</dbReference>
<feature type="coiled-coil region" evidence="3">
    <location>
        <begin position="182"/>
        <end position="323"/>
    </location>
</feature>
<gene>
    <name evidence="5" type="ORF">NP493_238g02009</name>
</gene>
<dbReference type="EMBL" id="JAODUO010000238">
    <property type="protein sequence ID" value="KAK2185400.1"/>
    <property type="molecule type" value="Genomic_DNA"/>
</dbReference>
<sequence length="646" mass="73729">MEQLVAQRKQLKKEVKEYKFRESRNMADLSELEEENISLQKQVLQLKQAQVEFEGMKYENKRLKEDVEELNAELDELAKLKTMVEKSLEEALQSLQQEREQKIAIKRQLDDRITDDTRYTLHNLSSLGLADLRLGGGDSTDEHDMTETPALKQIEADFSSPKHKPAVTPAQTTQGLVGDLFSEVHVSEIRKLEEILEKTEIEKSNIEQELEKSLQRLEDAKREMIEQQEHLEQLKTQLANFSTNMTDGESEEVATLKGHYSAALKQVAELEAQIKTLQDATGDTSKDGADDVKDEMTKLRSKVEEYMETIANLESELKSVSQVADDNQTSLITTSDDLVKVAEELAQIYHLLCEVNGETPNRVMLEHVQGRRFRRQASPKDGDTASEKSSQKSEESDREGSASDREHSPIKETVGEVKGDPVECSKLVETLHDQIKYLRRAVEHTINRQRQADTNTDAVTNVDMAEMQGQIIKLKAMLSTKREQIATLRSVLKANKSTAEVALGNLKQKYENEKVIVTETMAKLRNELKALKEDAVTFASLRAMFAQRCDEYSTQIDTLQRQLIAAEEEKKTLNSILRMAIQQKLSLTQRIEDMEFDRERRNLRQRPPRNKSGSAKVSYGRNGPHGDSGRSERSRFTPRFNQQRDY</sequence>
<feature type="region of interest" description="Disordered" evidence="4">
    <location>
        <begin position="598"/>
        <end position="646"/>
    </location>
</feature>
<dbReference type="Gene3D" id="6.10.250.2470">
    <property type="match status" value="1"/>
</dbReference>
<accession>A0AAD9NZM0</accession>
<proteinExistence type="inferred from homology"/>
<evidence type="ECO:0000256" key="1">
    <source>
        <dbReference type="ARBA" id="ARBA00010061"/>
    </source>
</evidence>
<evidence type="ECO:0000313" key="6">
    <source>
        <dbReference type="Proteomes" id="UP001209878"/>
    </source>
</evidence>
<feature type="region of interest" description="Disordered" evidence="4">
    <location>
        <begin position="367"/>
        <end position="417"/>
    </location>
</feature>